<evidence type="ECO:0000313" key="1">
    <source>
        <dbReference type="EMBL" id="QNO15045.1"/>
    </source>
</evidence>
<dbReference type="KEGG" id="acae:HYG86_09840"/>
<gene>
    <name evidence="1" type="ORF">HYG86_09840</name>
</gene>
<dbReference type="AlphaFoldDB" id="A0A7G9W8N3"/>
<dbReference type="InterPro" id="IPR025626">
    <property type="entry name" value="YyzF"/>
</dbReference>
<reference evidence="1 2" key="1">
    <citation type="submission" date="2020-07" db="EMBL/GenBank/DDBJ databases">
        <title>Alkalicella. sp. LB2 genome.</title>
        <authorList>
            <person name="Postec A."/>
            <person name="Quemeneur M."/>
        </authorList>
    </citation>
    <scope>NUCLEOTIDE SEQUENCE [LARGE SCALE GENOMIC DNA]</scope>
    <source>
        <strain evidence="1 2">LB2</strain>
    </source>
</reference>
<dbReference type="Pfam" id="PF14116">
    <property type="entry name" value="YyzF"/>
    <property type="match status" value="1"/>
</dbReference>
<keyword evidence="2" id="KW-1185">Reference proteome</keyword>
<organism evidence="1 2">
    <name type="scientific">Alkalicella caledoniensis</name>
    <dbReference type="NCBI Taxonomy" id="2731377"/>
    <lineage>
        <taxon>Bacteria</taxon>
        <taxon>Bacillati</taxon>
        <taxon>Bacillota</taxon>
        <taxon>Clostridia</taxon>
        <taxon>Eubacteriales</taxon>
        <taxon>Proteinivoracaceae</taxon>
        <taxon>Alkalicella</taxon>
    </lineage>
</organism>
<name>A0A7G9W8N3_ALKCA</name>
<dbReference type="RefSeq" id="WP_213165409.1">
    <property type="nucleotide sequence ID" value="NZ_CP058559.1"/>
</dbReference>
<proteinExistence type="predicted"/>
<evidence type="ECO:0000313" key="2">
    <source>
        <dbReference type="Proteomes" id="UP000516160"/>
    </source>
</evidence>
<protein>
    <submittedName>
        <fullName evidence="1">CxxH/CxxC protein</fullName>
    </submittedName>
</protein>
<dbReference type="EMBL" id="CP058559">
    <property type="protein sequence ID" value="QNO15045.1"/>
    <property type="molecule type" value="Genomic_DNA"/>
</dbReference>
<sequence>MFVVCREHLDDAIEEFVDVYEQPPDLYELEKVTFTDWAQPSHCSYCVKPPRYLVV</sequence>
<accession>A0A7G9W8N3</accession>
<dbReference type="NCBIfam" id="TIGR04129">
    <property type="entry name" value="CxxH_BA5709"/>
    <property type="match status" value="1"/>
</dbReference>
<dbReference type="Proteomes" id="UP000516160">
    <property type="component" value="Chromosome"/>
</dbReference>